<dbReference type="Pfam" id="PF17921">
    <property type="entry name" value="Integrase_H2C2"/>
    <property type="match status" value="1"/>
</dbReference>
<dbReference type="InterPro" id="IPR050951">
    <property type="entry name" value="Retrovirus_Pol_polyprotein"/>
</dbReference>
<organism evidence="3 4">
    <name type="scientific">Brachionus calyciflorus</name>
    <dbReference type="NCBI Taxonomy" id="104777"/>
    <lineage>
        <taxon>Eukaryota</taxon>
        <taxon>Metazoa</taxon>
        <taxon>Spiralia</taxon>
        <taxon>Gnathifera</taxon>
        <taxon>Rotifera</taxon>
        <taxon>Eurotatoria</taxon>
        <taxon>Monogononta</taxon>
        <taxon>Pseudotrocha</taxon>
        <taxon>Ploima</taxon>
        <taxon>Brachionidae</taxon>
        <taxon>Brachionus</taxon>
    </lineage>
</organism>
<protein>
    <recommendedName>
        <fullName evidence="2">Integrase zinc-binding domain-containing protein</fullName>
    </recommendedName>
</protein>
<accession>A0A814RAR7</accession>
<dbReference type="FunFam" id="1.10.340.70:FF:000001">
    <property type="entry name" value="Retrovirus-related Pol polyprotein from transposon gypsy-like Protein"/>
    <property type="match status" value="1"/>
</dbReference>
<feature type="domain" description="Integrase zinc-binding" evidence="2">
    <location>
        <begin position="160"/>
        <end position="217"/>
    </location>
</feature>
<dbReference type="Proteomes" id="UP000663879">
    <property type="component" value="Unassembled WGS sequence"/>
</dbReference>
<evidence type="ECO:0000256" key="1">
    <source>
        <dbReference type="SAM" id="MobiDB-lite"/>
    </source>
</evidence>
<reference evidence="3" key="1">
    <citation type="submission" date="2021-02" db="EMBL/GenBank/DDBJ databases">
        <authorList>
            <person name="Nowell W R."/>
        </authorList>
    </citation>
    <scope>NUCLEOTIDE SEQUENCE</scope>
    <source>
        <strain evidence="3">Ploen Becks lab</strain>
    </source>
</reference>
<evidence type="ECO:0000313" key="4">
    <source>
        <dbReference type="Proteomes" id="UP000663879"/>
    </source>
</evidence>
<proteinExistence type="predicted"/>
<dbReference type="PANTHER" id="PTHR37984:SF5">
    <property type="entry name" value="PROTEIN NYNRIN-LIKE"/>
    <property type="match status" value="1"/>
</dbReference>
<dbReference type="InterPro" id="IPR041588">
    <property type="entry name" value="Integrase_H2C2"/>
</dbReference>
<dbReference type="EMBL" id="CAJNOC010009497">
    <property type="protein sequence ID" value="CAF1129618.1"/>
    <property type="molecule type" value="Genomic_DNA"/>
</dbReference>
<dbReference type="OrthoDB" id="425619at2759"/>
<gene>
    <name evidence="3" type="ORF">OXX778_LOCUS22412</name>
</gene>
<evidence type="ECO:0000313" key="3">
    <source>
        <dbReference type="EMBL" id="CAF1129618.1"/>
    </source>
</evidence>
<dbReference type="Gene3D" id="1.10.340.70">
    <property type="match status" value="1"/>
</dbReference>
<dbReference type="AlphaFoldDB" id="A0A814RAR7"/>
<comment type="caution">
    <text evidence="3">The sequence shown here is derived from an EMBL/GenBank/DDBJ whole genome shotgun (WGS) entry which is preliminary data.</text>
</comment>
<evidence type="ECO:0000259" key="2">
    <source>
        <dbReference type="Pfam" id="PF17921"/>
    </source>
</evidence>
<sequence length="233" mass="27148">MQVKRALGNSYPKNIKDNGDQYATGNHHLDSHDGCVSYDFDIEYREGHKNGNADALSRWLLDDVDENSDEDEDVEDVNLGVVINKVILQETSFNENQLLDKCIFKLYKWLKEKKKPETCNKSEGDLYVSWLNCHRFQIFGKNVYRCVETKDKGTFYQYVVPPEDRSEVFKKVHDEPLGGHLGFDKTFEKTRVSFYRPNYRKDMEDFIRKCEICASVKGPRAFTNQPIVPIRAD</sequence>
<keyword evidence="4" id="KW-1185">Reference proteome</keyword>
<name>A0A814RAR7_9BILA</name>
<feature type="region of interest" description="Disordered" evidence="1">
    <location>
        <begin position="1"/>
        <end position="26"/>
    </location>
</feature>
<dbReference type="PANTHER" id="PTHR37984">
    <property type="entry name" value="PROTEIN CBG26694"/>
    <property type="match status" value="1"/>
</dbReference>